<dbReference type="InterPro" id="IPR003439">
    <property type="entry name" value="ABC_transporter-like_ATP-bd"/>
</dbReference>
<dbReference type="Gene3D" id="3.40.50.300">
    <property type="entry name" value="P-loop containing nucleotide triphosphate hydrolases"/>
    <property type="match status" value="1"/>
</dbReference>
<evidence type="ECO:0000259" key="4">
    <source>
        <dbReference type="Pfam" id="PF00005"/>
    </source>
</evidence>
<evidence type="ECO:0000313" key="6">
    <source>
        <dbReference type="Proteomes" id="UP000215459"/>
    </source>
</evidence>
<dbReference type="Pfam" id="PF00005">
    <property type="entry name" value="ABC_tran"/>
    <property type="match status" value="1"/>
</dbReference>
<evidence type="ECO:0000256" key="1">
    <source>
        <dbReference type="ARBA" id="ARBA00004236"/>
    </source>
</evidence>
<dbReference type="Proteomes" id="UP000215459">
    <property type="component" value="Unassembled WGS sequence"/>
</dbReference>
<evidence type="ECO:0000256" key="3">
    <source>
        <dbReference type="ARBA" id="ARBA00023136"/>
    </source>
</evidence>
<dbReference type="OrthoDB" id="9791546at2"/>
<proteinExistence type="predicted"/>
<dbReference type="SUPFAM" id="SSF52540">
    <property type="entry name" value="P-loop containing nucleoside triphosphate hydrolases"/>
    <property type="match status" value="1"/>
</dbReference>
<evidence type="ECO:0000256" key="2">
    <source>
        <dbReference type="ARBA" id="ARBA00022475"/>
    </source>
</evidence>
<dbReference type="PROSITE" id="PS00211">
    <property type="entry name" value="ABC_TRANSPORTER_1"/>
    <property type="match status" value="1"/>
</dbReference>
<reference evidence="5 6" key="1">
    <citation type="submission" date="2017-07" db="EMBL/GenBank/DDBJ databases">
        <title>The genome sequence of Paludifilum halophilum highlights mechanisms for microbial adaptation to high salt environemnts.</title>
        <authorList>
            <person name="Belbahri L."/>
        </authorList>
    </citation>
    <scope>NUCLEOTIDE SEQUENCE [LARGE SCALE GENOMIC DNA]</scope>
    <source>
        <strain evidence="5 6">DSM 102817</strain>
    </source>
</reference>
<dbReference type="GO" id="GO:0016887">
    <property type="term" value="F:ATP hydrolysis activity"/>
    <property type="evidence" value="ECO:0007669"/>
    <property type="project" value="InterPro"/>
</dbReference>
<keyword evidence="2" id="KW-1003">Cell membrane</keyword>
<dbReference type="PANTHER" id="PTHR24220">
    <property type="entry name" value="IMPORT ATP-BINDING PROTEIN"/>
    <property type="match status" value="1"/>
</dbReference>
<dbReference type="PANTHER" id="PTHR24220:SF666">
    <property type="entry name" value="HEMIN IMPORT ATP-BINDING PROTEIN HRTA-RELATED"/>
    <property type="match status" value="1"/>
</dbReference>
<sequence>MDPTHRSWMLPQWQRYISNKESDRRKSNIRLNEIGFVFQQANLVPYLNAEEQLLLVSSLAKRSKKEARIATDDLLSSVGLKNKKHHTPDQLSGGEKQRVAIARALMNQPSILLADEPTASLDSDRSWQVITLLSEQIKKRNRSGLLVTHDETILPLCDRVYQMKDGKITLHRMEKE</sequence>
<dbReference type="InterPro" id="IPR015854">
    <property type="entry name" value="ABC_transpr_LolD-like"/>
</dbReference>
<dbReference type="RefSeq" id="WP_094265282.1">
    <property type="nucleotide sequence ID" value="NZ_NOWF01000009.1"/>
</dbReference>
<dbReference type="GO" id="GO:0005524">
    <property type="term" value="F:ATP binding"/>
    <property type="evidence" value="ECO:0007669"/>
    <property type="project" value="InterPro"/>
</dbReference>
<keyword evidence="3" id="KW-0472">Membrane</keyword>
<keyword evidence="6" id="KW-1185">Reference proteome</keyword>
<dbReference type="InterPro" id="IPR017871">
    <property type="entry name" value="ABC_transporter-like_CS"/>
</dbReference>
<protein>
    <recommendedName>
        <fullName evidence="4">ABC transporter domain-containing protein</fullName>
    </recommendedName>
</protein>
<dbReference type="AlphaFoldDB" id="A0A235B326"/>
<dbReference type="GO" id="GO:0022857">
    <property type="term" value="F:transmembrane transporter activity"/>
    <property type="evidence" value="ECO:0007669"/>
    <property type="project" value="TreeGrafter"/>
</dbReference>
<name>A0A235B326_9BACL</name>
<dbReference type="EMBL" id="NOWF01000009">
    <property type="protein sequence ID" value="OYD06718.1"/>
    <property type="molecule type" value="Genomic_DNA"/>
</dbReference>
<accession>A0A235B326</accession>
<dbReference type="InterPro" id="IPR027417">
    <property type="entry name" value="P-loop_NTPase"/>
</dbReference>
<organism evidence="5 6">
    <name type="scientific">Paludifilum halophilum</name>
    <dbReference type="NCBI Taxonomy" id="1642702"/>
    <lineage>
        <taxon>Bacteria</taxon>
        <taxon>Bacillati</taxon>
        <taxon>Bacillota</taxon>
        <taxon>Bacilli</taxon>
        <taxon>Bacillales</taxon>
        <taxon>Thermoactinomycetaceae</taxon>
        <taxon>Paludifilum</taxon>
    </lineage>
</organism>
<comment type="subcellular location">
    <subcellularLocation>
        <location evidence="1">Cell membrane</location>
    </subcellularLocation>
</comment>
<comment type="caution">
    <text evidence="5">The sequence shown here is derived from an EMBL/GenBank/DDBJ whole genome shotgun (WGS) entry which is preliminary data.</text>
</comment>
<gene>
    <name evidence="5" type="ORF">CHM34_14150</name>
</gene>
<feature type="domain" description="ABC transporter" evidence="4">
    <location>
        <begin position="18"/>
        <end position="119"/>
    </location>
</feature>
<evidence type="ECO:0000313" key="5">
    <source>
        <dbReference type="EMBL" id="OYD06718.1"/>
    </source>
</evidence>
<dbReference type="GO" id="GO:0005886">
    <property type="term" value="C:plasma membrane"/>
    <property type="evidence" value="ECO:0007669"/>
    <property type="project" value="UniProtKB-SubCell"/>
</dbReference>